<name>A0A2K3L7I1_TRIPR</name>
<accession>A0A2K3L7I1</accession>
<protein>
    <submittedName>
        <fullName evidence="1">Uncharacterized protein</fullName>
    </submittedName>
</protein>
<evidence type="ECO:0000313" key="2">
    <source>
        <dbReference type="Proteomes" id="UP000236291"/>
    </source>
</evidence>
<comment type="caution">
    <text evidence="1">The sequence shown here is derived from an EMBL/GenBank/DDBJ whole genome shotgun (WGS) entry which is preliminary data.</text>
</comment>
<organism evidence="1 2">
    <name type="scientific">Trifolium pratense</name>
    <name type="common">Red clover</name>
    <dbReference type="NCBI Taxonomy" id="57577"/>
    <lineage>
        <taxon>Eukaryota</taxon>
        <taxon>Viridiplantae</taxon>
        <taxon>Streptophyta</taxon>
        <taxon>Embryophyta</taxon>
        <taxon>Tracheophyta</taxon>
        <taxon>Spermatophyta</taxon>
        <taxon>Magnoliopsida</taxon>
        <taxon>eudicotyledons</taxon>
        <taxon>Gunneridae</taxon>
        <taxon>Pentapetalae</taxon>
        <taxon>rosids</taxon>
        <taxon>fabids</taxon>
        <taxon>Fabales</taxon>
        <taxon>Fabaceae</taxon>
        <taxon>Papilionoideae</taxon>
        <taxon>50 kb inversion clade</taxon>
        <taxon>NPAAA clade</taxon>
        <taxon>Hologalegina</taxon>
        <taxon>IRL clade</taxon>
        <taxon>Trifolieae</taxon>
        <taxon>Trifolium</taxon>
    </lineage>
</organism>
<reference evidence="1 2" key="2">
    <citation type="journal article" date="2017" name="Front. Plant Sci.">
        <title>Gene Classification and Mining of Molecular Markers Useful in Red Clover (Trifolium pratense) Breeding.</title>
        <authorList>
            <person name="Istvanek J."/>
            <person name="Dluhosova J."/>
            <person name="Dluhos P."/>
            <person name="Patkova L."/>
            <person name="Nedelnik J."/>
            <person name="Repkova J."/>
        </authorList>
    </citation>
    <scope>NUCLEOTIDE SEQUENCE [LARGE SCALE GENOMIC DNA]</scope>
    <source>
        <strain evidence="2">cv. Tatra</strain>
        <tissue evidence="1">Young leaves</tissue>
    </source>
</reference>
<sequence>MNNGSLSETRLLGIPWSLQVVSKKVVAYTMSSIVGVERCKVDAFGKAIDHYKDGGMVVGFGLLKFSQAVNASLRCSRKIKLGIERERIIPEGVSRSRERASTTTLVLPDLYWME</sequence>
<proteinExistence type="predicted"/>
<gene>
    <name evidence="1" type="ORF">L195_g030413</name>
</gene>
<dbReference type="EMBL" id="ASHM01027600">
    <property type="protein sequence ID" value="PNX74492.1"/>
    <property type="molecule type" value="Genomic_DNA"/>
</dbReference>
<dbReference type="AlphaFoldDB" id="A0A2K3L7I1"/>
<reference evidence="1 2" key="1">
    <citation type="journal article" date="2014" name="Am. J. Bot.">
        <title>Genome assembly and annotation for red clover (Trifolium pratense; Fabaceae).</title>
        <authorList>
            <person name="Istvanek J."/>
            <person name="Jaros M."/>
            <person name="Krenek A."/>
            <person name="Repkova J."/>
        </authorList>
    </citation>
    <scope>NUCLEOTIDE SEQUENCE [LARGE SCALE GENOMIC DNA]</scope>
    <source>
        <strain evidence="2">cv. Tatra</strain>
        <tissue evidence="1">Young leaves</tissue>
    </source>
</reference>
<dbReference type="Proteomes" id="UP000236291">
    <property type="component" value="Unassembled WGS sequence"/>
</dbReference>
<evidence type="ECO:0000313" key="1">
    <source>
        <dbReference type="EMBL" id="PNX74492.1"/>
    </source>
</evidence>